<dbReference type="Gene3D" id="3.40.50.300">
    <property type="entry name" value="P-loop containing nucleotide triphosphate hydrolases"/>
    <property type="match status" value="2"/>
</dbReference>
<dbReference type="InterPro" id="IPR013986">
    <property type="entry name" value="DExx_box_DNA_helicase_dom_sf"/>
</dbReference>
<keyword evidence="2 12" id="KW-0547">Nucleotide-binding</keyword>
<evidence type="ECO:0000259" key="14">
    <source>
        <dbReference type="PROSITE" id="PS51217"/>
    </source>
</evidence>
<evidence type="ECO:0000256" key="11">
    <source>
        <dbReference type="ARBA" id="ARBA00048988"/>
    </source>
</evidence>
<proteinExistence type="inferred from homology"/>
<protein>
    <recommendedName>
        <fullName evidence="9">DNA 3'-5' helicase</fullName>
        <ecNumber evidence="9">5.6.2.4</ecNumber>
    </recommendedName>
    <alternativeName>
        <fullName evidence="10">DNA 3'-5' helicase II</fullName>
    </alternativeName>
</protein>
<dbReference type="GO" id="GO:0016787">
    <property type="term" value="F:hydrolase activity"/>
    <property type="evidence" value="ECO:0007669"/>
    <property type="project" value="UniProtKB-KW"/>
</dbReference>
<dbReference type="EC" id="5.6.2.4" evidence="9"/>
<evidence type="ECO:0000256" key="8">
    <source>
        <dbReference type="ARBA" id="ARBA00034617"/>
    </source>
</evidence>
<feature type="domain" description="UvrD-like helicase ATP-binding" evidence="13">
    <location>
        <begin position="1"/>
        <end position="263"/>
    </location>
</feature>
<dbReference type="Gene3D" id="1.10.486.10">
    <property type="entry name" value="PCRA, domain 4"/>
    <property type="match status" value="1"/>
</dbReference>
<dbReference type="GO" id="GO:0004386">
    <property type="term" value="F:helicase activity"/>
    <property type="evidence" value="ECO:0007669"/>
    <property type="project" value="UniProtKB-KW"/>
</dbReference>
<dbReference type="PROSITE" id="PS51198">
    <property type="entry name" value="UVRD_HELICASE_ATP_BIND"/>
    <property type="match status" value="1"/>
</dbReference>
<feature type="binding site" evidence="12">
    <location>
        <begin position="21"/>
        <end position="28"/>
    </location>
    <ligand>
        <name>ATP</name>
        <dbReference type="ChEBI" id="CHEBI:30616"/>
    </ligand>
</feature>
<dbReference type="InterPro" id="IPR014017">
    <property type="entry name" value="DNA_helicase_UvrD-like_C"/>
</dbReference>
<evidence type="ECO:0000256" key="3">
    <source>
        <dbReference type="ARBA" id="ARBA00022801"/>
    </source>
</evidence>
<evidence type="ECO:0000256" key="4">
    <source>
        <dbReference type="ARBA" id="ARBA00022806"/>
    </source>
</evidence>
<dbReference type="Proteomes" id="UP001596270">
    <property type="component" value="Unassembled WGS sequence"/>
</dbReference>
<dbReference type="CDD" id="cd17932">
    <property type="entry name" value="DEXQc_UvrD"/>
    <property type="match status" value="1"/>
</dbReference>
<dbReference type="EMBL" id="JBHSRS010000017">
    <property type="protein sequence ID" value="MFC6281192.1"/>
    <property type="molecule type" value="Genomic_DNA"/>
</dbReference>
<dbReference type="Pfam" id="PF00580">
    <property type="entry name" value="UvrD-helicase"/>
    <property type="match status" value="1"/>
</dbReference>
<evidence type="ECO:0000313" key="16">
    <source>
        <dbReference type="Proteomes" id="UP001596270"/>
    </source>
</evidence>
<dbReference type="RefSeq" id="WP_377412969.1">
    <property type="nucleotide sequence ID" value="NZ_JBHSRS010000017.1"/>
</dbReference>
<comment type="catalytic activity">
    <reaction evidence="11">
        <text>ATP + H2O = ADP + phosphate + H(+)</text>
        <dbReference type="Rhea" id="RHEA:13065"/>
        <dbReference type="ChEBI" id="CHEBI:15377"/>
        <dbReference type="ChEBI" id="CHEBI:15378"/>
        <dbReference type="ChEBI" id="CHEBI:30616"/>
        <dbReference type="ChEBI" id="CHEBI:43474"/>
        <dbReference type="ChEBI" id="CHEBI:456216"/>
        <dbReference type="EC" id="5.6.2.4"/>
    </reaction>
</comment>
<evidence type="ECO:0000256" key="12">
    <source>
        <dbReference type="PROSITE-ProRule" id="PRU00560"/>
    </source>
</evidence>
<name>A0ABW1TWR2_9BURK</name>
<evidence type="ECO:0000256" key="2">
    <source>
        <dbReference type="ARBA" id="ARBA00022741"/>
    </source>
</evidence>
<comment type="catalytic activity">
    <reaction evidence="8">
        <text>Couples ATP hydrolysis with the unwinding of duplex DNA by translocating in the 3'-5' direction.</text>
        <dbReference type="EC" id="5.6.2.4"/>
    </reaction>
</comment>
<dbReference type="InterPro" id="IPR027417">
    <property type="entry name" value="P-loop_NTPase"/>
</dbReference>
<keyword evidence="16" id="KW-1185">Reference proteome</keyword>
<keyword evidence="6" id="KW-0238">DNA-binding</keyword>
<dbReference type="SUPFAM" id="SSF52540">
    <property type="entry name" value="P-loop containing nucleoside triphosphate hydrolases"/>
    <property type="match status" value="1"/>
</dbReference>
<reference evidence="16" key="1">
    <citation type="journal article" date="2019" name="Int. J. Syst. Evol. Microbiol.">
        <title>The Global Catalogue of Microorganisms (GCM) 10K type strain sequencing project: providing services to taxonomists for standard genome sequencing and annotation.</title>
        <authorList>
            <consortium name="The Broad Institute Genomics Platform"/>
            <consortium name="The Broad Institute Genome Sequencing Center for Infectious Disease"/>
            <person name="Wu L."/>
            <person name="Ma J."/>
        </authorList>
    </citation>
    <scope>NUCLEOTIDE SEQUENCE [LARGE SCALE GENOMIC DNA]</scope>
    <source>
        <strain evidence="16">CCUG 39402</strain>
    </source>
</reference>
<evidence type="ECO:0000256" key="9">
    <source>
        <dbReference type="ARBA" id="ARBA00034808"/>
    </source>
</evidence>
<evidence type="ECO:0000256" key="5">
    <source>
        <dbReference type="ARBA" id="ARBA00022840"/>
    </source>
</evidence>
<gene>
    <name evidence="15" type="ORF">ACFQND_08125</name>
</gene>
<organism evidence="15 16">
    <name type="scientific">Polaromonas aquatica</name>
    <dbReference type="NCBI Taxonomy" id="332657"/>
    <lineage>
        <taxon>Bacteria</taxon>
        <taxon>Pseudomonadati</taxon>
        <taxon>Pseudomonadota</taxon>
        <taxon>Betaproteobacteria</taxon>
        <taxon>Burkholderiales</taxon>
        <taxon>Comamonadaceae</taxon>
        <taxon>Polaromonas</taxon>
    </lineage>
</organism>
<evidence type="ECO:0000256" key="6">
    <source>
        <dbReference type="ARBA" id="ARBA00023125"/>
    </source>
</evidence>
<comment type="similarity">
    <text evidence="1">Belongs to the helicase family. UvrD subfamily.</text>
</comment>
<dbReference type="InterPro" id="IPR000212">
    <property type="entry name" value="DNA_helicase_UvrD/REP"/>
</dbReference>
<keyword evidence="5 12" id="KW-0067">ATP-binding</keyword>
<dbReference type="Gene3D" id="1.10.10.160">
    <property type="match status" value="1"/>
</dbReference>
<comment type="caution">
    <text evidence="15">The sequence shown here is derived from an EMBL/GenBank/DDBJ whole genome shotgun (WGS) entry which is preliminary data.</text>
</comment>
<feature type="domain" description="UvrD-like helicase C-terminal" evidence="14">
    <location>
        <begin position="264"/>
        <end position="515"/>
    </location>
</feature>
<dbReference type="InterPro" id="IPR014016">
    <property type="entry name" value="UvrD-like_ATP-bd"/>
</dbReference>
<evidence type="ECO:0000256" key="10">
    <source>
        <dbReference type="ARBA" id="ARBA00034923"/>
    </source>
</evidence>
<keyword evidence="3 12" id="KW-0378">Hydrolase</keyword>
<evidence type="ECO:0000256" key="1">
    <source>
        <dbReference type="ARBA" id="ARBA00009922"/>
    </source>
</evidence>
<dbReference type="PANTHER" id="PTHR11070:SF2">
    <property type="entry name" value="ATP-DEPENDENT DNA HELICASE SRS2"/>
    <property type="match status" value="1"/>
</dbReference>
<accession>A0ABW1TWR2</accession>
<sequence>MAFTPTQQEAIDHDGNLMIVAGPGSGKTTTSVAKARRILSDPRRSLIMVTFTKEGAEEMRKRLEKAQLDAGQPPIAKHRLRVGTFHSIALQHLFEHRKHEKVLGPAQQGILLKEALTPFSSDLDLVKDIRKEFESFMYAIDRDAHEMSDPAAKVVNRYLERLRASRATDLYTVMRDCALFADNGTIPPMNYTDMLVDEGQDTDELQKVWIFAHARAGINVTIVGDDDQSIYEWRQALGYSGMKSFMDTFGAKRIELGDNFRCREEILTHAVMLVQNNKNRLIKHLVAQRGAGGKIASYHTASTETQCDELAELISRTPNSHTNVAVLARTNRSLNDLEMSLTEREISYIRLGKSIWDDAWVATYLSLLQSLVDASPVGVFGCLGTLGLDDAVKTELLQSMRGSADEFLEARVPDLENATATDASLIKEFAKACKYWRDQLRSQTGGSVNEVVLDVGEWLSSKQRSRRTKELIKRAASILGKLKGTISSRLSFIARNKKSSETAPITLMTMHASKGMEFETVHVIDANKPEDGSDLVNTEAERRLMYVALTRAKNRCFVWYSGEPHPTIPEAQLRVLHEFEKLVEIVDS</sequence>
<evidence type="ECO:0000259" key="13">
    <source>
        <dbReference type="PROSITE" id="PS51198"/>
    </source>
</evidence>
<evidence type="ECO:0000313" key="15">
    <source>
        <dbReference type="EMBL" id="MFC6281192.1"/>
    </source>
</evidence>
<keyword evidence="4 12" id="KW-0347">Helicase</keyword>
<dbReference type="PROSITE" id="PS51217">
    <property type="entry name" value="UVRD_HELICASE_CTER"/>
    <property type="match status" value="1"/>
</dbReference>
<evidence type="ECO:0000256" key="7">
    <source>
        <dbReference type="ARBA" id="ARBA00023235"/>
    </source>
</evidence>
<dbReference type="PANTHER" id="PTHR11070">
    <property type="entry name" value="UVRD / RECB / PCRA DNA HELICASE FAMILY MEMBER"/>
    <property type="match status" value="1"/>
</dbReference>
<dbReference type="Pfam" id="PF13361">
    <property type="entry name" value="UvrD_C"/>
    <property type="match status" value="2"/>
</dbReference>
<keyword evidence="7" id="KW-0413">Isomerase</keyword>